<feature type="compositionally biased region" description="Polar residues" evidence="1">
    <location>
        <begin position="128"/>
        <end position="143"/>
    </location>
</feature>
<feature type="region of interest" description="Disordered" evidence="1">
    <location>
        <begin position="109"/>
        <end position="148"/>
    </location>
</feature>
<protein>
    <submittedName>
        <fullName evidence="2">Uncharacterized protein</fullName>
    </submittedName>
</protein>
<evidence type="ECO:0000313" key="2">
    <source>
        <dbReference type="EMBL" id="KAE8291787.1"/>
    </source>
</evidence>
<keyword evidence="3" id="KW-1185">Reference proteome</keyword>
<dbReference type="EMBL" id="REGW02000009">
    <property type="protein sequence ID" value="KAE8291787.1"/>
    <property type="molecule type" value="Genomic_DNA"/>
</dbReference>
<evidence type="ECO:0000313" key="3">
    <source>
        <dbReference type="Proteomes" id="UP000424527"/>
    </source>
</evidence>
<name>A0A6G0IKC1_LARCR</name>
<accession>A0A6G0IKC1</accession>
<dbReference type="Proteomes" id="UP000424527">
    <property type="component" value="Unassembled WGS sequence"/>
</dbReference>
<comment type="caution">
    <text evidence="2">The sequence shown here is derived from an EMBL/GenBank/DDBJ whole genome shotgun (WGS) entry which is preliminary data.</text>
</comment>
<proteinExistence type="predicted"/>
<dbReference type="AlphaFoldDB" id="A0A6G0IKC1"/>
<reference evidence="2 3" key="1">
    <citation type="submission" date="2019-07" db="EMBL/GenBank/DDBJ databases">
        <title>Chromosome genome assembly for large yellow croaker.</title>
        <authorList>
            <person name="Xiao S."/>
        </authorList>
    </citation>
    <scope>NUCLEOTIDE SEQUENCE [LARGE SCALE GENOMIC DNA]</scope>
    <source>
        <strain evidence="2">JMULYC20181020</strain>
        <tissue evidence="2">Muscle</tissue>
    </source>
</reference>
<gene>
    <name evidence="2" type="ORF">D5F01_LYC09148</name>
</gene>
<sequence length="223" mass="24674">MEAAISSFREKTKQGPTYVCTVCHRTLFPNQDSKEQYTVLVCVSSEVEATVNCLPRPSSDAQLLQVKLKRHIKYKGHQYFFTVNMKNVLAGLATLKDIHSEHKDVSIDETATFDSLPDDLPYDKEQTQQDNGDASEQADQSQNPEKDELRPGLVLDSCMQPPDIAQEVLSYGDGIFSVAPAQGNKPVGFFAISKLEAMAFPVQFPTGQNTVGKAYILPHIFCG</sequence>
<organism evidence="2 3">
    <name type="scientific">Larimichthys crocea</name>
    <name type="common">Large yellow croaker</name>
    <name type="synonym">Pseudosciaena crocea</name>
    <dbReference type="NCBI Taxonomy" id="215358"/>
    <lineage>
        <taxon>Eukaryota</taxon>
        <taxon>Metazoa</taxon>
        <taxon>Chordata</taxon>
        <taxon>Craniata</taxon>
        <taxon>Vertebrata</taxon>
        <taxon>Euteleostomi</taxon>
        <taxon>Actinopterygii</taxon>
        <taxon>Neopterygii</taxon>
        <taxon>Teleostei</taxon>
        <taxon>Neoteleostei</taxon>
        <taxon>Acanthomorphata</taxon>
        <taxon>Eupercaria</taxon>
        <taxon>Sciaenidae</taxon>
        <taxon>Larimichthys</taxon>
    </lineage>
</organism>
<evidence type="ECO:0000256" key="1">
    <source>
        <dbReference type="SAM" id="MobiDB-lite"/>
    </source>
</evidence>